<evidence type="ECO:0000313" key="2">
    <source>
        <dbReference type="Proteomes" id="UP000264062"/>
    </source>
</evidence>
<dbReference type="EMBL" id="DMZY01000242">
    <property type="protein sequence ID" value="HAV93126.1"/>
    <property type="molecule type" value="Genomic_DNA"/>
</dbReference>
<comment type="caution">
    <text evidence="1">The sequence shown here is derived from an EMBL/GenBank/DDBJ whole genome shotgun (WGS) entry which is preliminary data.</text>
</comment>
<reference evidence="1 2" key="1">
    <citation type="journal article" date="2018" name="Nat. Biotechnol.">
        <title>A standardized bacterial taxonomy based on genome phylogeny substantially revises the tree of life.</title>
        <authorList>
            <person name="Parks D.H."/>
            <person name="Chuvochina M."/>
            <person name="Waite D.W."/>
            <person name="Rinke C."/>
            <person name="Skarshewski A."/>
            <person name="Chaumeil P.A."/>
            <person name="Hugenholtz P."/>
        </authorList>
    </citation>
    <scope>NUCLEOTIDE SEQUENCE [LARGE SCALE GENOMIC DNA]</scope>
    <source>
        <strain evidence="1">UBA9956</strain>
    </source>
</reference>
<proteinExistence type="predicted"/>
<dbReference type="Proteomes" id="UP000264062">
    <property type="component" value="Unassembled WGS sequence"/>
</dbReference>
<dbReference type="AlphaFoldDB" id="A0A350HC60"/>
<gene>
    <name evidence="1" type="ORF">DCW38_08115</name>
</gene>
<sequence>MVLTSLFALCLMSSFELDYNKGHRNYYNYSMYFCPPDLTKFYKHYSLSREEISLAWKFQSKSRLNSIFSTLDKGLTFQAFYDLGECLDSTRGYPYDDVLISKKNIACYFLKSEAYFSRLIHAVFKMRVDPITGNRYLGEYILGVFESDRFFADLSLGSYAREDEEKRFISGIKLGLLFDNIDVQTELGLRKRSAILVKTTFTPIIGASFEFGQDLVYENDYFSDTPTIGIFYENSFFGTALKYGIFDANEKFSAGIKIVPFARIKFTMDYVYQKYYSYNSFYFMVDEEGEESILTFGVSLLFW</sequence>
<protein>
    <submittedName>
        <fullName evidence="1">Uncharacterized protein</fullName>
    </submittedName>
</protein>
<evidence type="ECO:0000313" key="1">
    <source>
        <dbReference type="EMBL" id="HAV93126.1"/>
    </source>
</evidence>
<accession>A0A350HC60</accession>
<name>A0A350HC60_UNCW3</name>
<organism evidence="1 2">
    <name type="scientific">candidate division WOR-3 bacterium</name>
    <dbReference type="NCBI Taxonomy" id="2052148"/>
    <lineage>
        <taxon>Bacteria</taxon>
        <taxon>Bacteria division WOR-3</taxon>
    </lineage>
</organism>